<dbReference type="OMA" id="EESWEDQ"/>
<keyword evidence="1" id="KW-0175">Coiled coil</keyword>
<dbReference type="Proteomes" id="UP000009138">
    <property type="component" value="Unassembled WGS sequence"/>
</dbReference>
<dbReference type="GeneID" id="93614089"/>
<dbReference type="AlphaFoldDB" id="I1C1T3"/>
<dbReference type="VEuPathDB" id="FungiDB:RO3G_07118"/>
<accession>I1C1T3</accession>
<organism evidence="2 3">
    <name type="scientific">Rhizopus delemar (strain RA 99-880 / ATCC MYA-4621 / FGSC 9543 / NRRL 43880)</name>
    <name type="common">Mucormycosis agent</name>
    <name type="synonym">Rhizopus arrhizus var. delemar</name>
    <dbReference type="NCBI Taxonomy" id="246409"/>
    <lineage>
        <taxon>Eukaryota</taxon>
        <taxon>Fungi</taxon>
        <taxon>Fungi incertae sedis</taxon>
        <taxon>Mucoromycota</taxon>
        <taxon>Mucoromycotina</taxon>
        <taxon>Mucoromycetes</taxon>
        <taxon>Mucorales</taxon>
        <taxon>Mucorineae</taxon>
        <taxon>Rhizopodaceae</taxon>
        <taxon>Rhizopus</taxon>
    </lineage>
</organism>
<evidence type="ECO:0000313" key="3">
    <source>
        <dbReference type="Proteomes" id="UP000009138"/>
    </source>
</evidence>
<proteinExistence type="predicted"/>
<dbReference type="RefSeq" id="XP_067517809.1">
    <property type="nucleotide sequence ID" value="XM_067661708.1"/>
</dbReference>
<evidence type="ECO:0000313" key="2">
    <source>
        <dbReference type="EMBL" id="EIE82413.1"/>
    </source>
</evidence>
<name>I1C1T3_RHIO9</name>
<evidence type="ECO:0000256" key="1">
    <source>
        <dbReference type="SAM" id="Coils"/>
    </source>
</evidence>
<gene>
    <name evidence="2" type="ORF">RO3G_07118</name>
</gene>
<protein>
    <submittedName>
        <fullName evidence="2">Uncharacterized protein</fullName>
    </submittedName>
</protein>
<keyword evidence="3" id="KW-1185">Reference proteome</keyword>
<reference evidence="2 3" key="1">
    <citation type="journal article" date="2009" name="PLoS Genet.">
        <title>Genomic analysis of the basal lineage fungus Rhizopus oryzae reveals a whole-genome duplication.</title>
        <authorList>
            <person name="Ma L.-J."/>
            <person name="Ibrahim A.S."/>
            <person name="Skory C."/>
            <person name="Grabherr M.G."/>
            <person name="Burger G."/>
            <person name="Butler M."/>
            <person name="Elias M."/>
            <person name="Idnurm A."/>
            <person name="Lang B.F."/>
            <person name="Sone T."/>
            <person name="Abe A."/>
            <person name="Calvo S.E."/>
            <person name="Corrochano L.M."/>
            <person name="Engels R."/>
            <person name="Fu J."/>
            <person name="Hansberg W."/>
            <person name="Kim J.-M."/>
            <person name="Kodira C.D."/>
            <person name="Koehrsen M.J."/>
            <person name="Liu B."/>
            <person name="Miranda-Saavedra D."/>
            <person name="O'Leary S."/>
            <person name="Ortiz-Castellanos L."/>
            <person name="Poulter R."/>
            <person name="Rodriguez-Romero J."/>
            <person name="Ruiz-Herrera J."/>
            <person name="Shen Y.-Q."/>
            <person name="Zeng Q."/>
            <person name="Galagan J."/>
            <person name="Birren B.W."/>
            <person name="Cuomo C.A."/>
            <person name="Wickes B.L."/>
        </authorList>
    </citation>
    <scope>NUCLEOTIDE SEQUENCE [LARGE SCALE GENOMIC DNA]</scope>
    <source>
        <strain evidence="3">RA 99-880 / ATCC MYA-4621 / FGSC 9543 / NRRL 43880</strain>
    </source>
</reference>
<dbReference type="OrthoDB" id="2207105at2759"/>
<feature type="coiled-coil region" evidence="1">
    <location>
        <begin position="103"/>
        <end position="137"/>
    </location>
</feature>
<sequence>MNTTGEQSQNSHSAAANGEDFTMDLETYLTKLYQEQGLEVTLAATLDFLEMWENCNIGPENSTYEVNGIKRTKEEYAMYTIENIQAKLGVKFQDELQEDSWEKEDDEELLNNIEELIRNQYNQYTTTIREIARLQEQRDDLCELLTRNTTHWAHFKFRRPTAQPESVATYMAAKQILLKAIIPGYGLYRALTNRMKQVDKWTRIEDDSSRGPGICENGLFLDEVRNNSDMDC</sequence>
<dbReference type="EMBL" id="CH476736">
    <property type="protein sequence ID" value="EIE82413.1"/>
    <property type="molecule type" value="Genomic_DNA"/>
</dbReference>
<dbReference type="InParanoid" id="I1C1T3"/>